<gene>
    <name evidence="2" type="ORF">EDC38_0801</name>
</gene>
<evidence type="ECO:0000259" key="1">
    <source>
        <dbReference type="Pfam" id="PF26379"/>
    </source>
</evidence>
<reference evidence="2 3" key="1">
    <citation type="submission" date="2018-11" db="EMBL/GenBank/DDBJ databases">
        <title>Genomic Encyclopedia of Type Strains, Phase IV (KMG-IV): sequencing the most valuable type-strain genomes for metagenomic binning, comparative biology and taxonomic classification.</title>
        <authorList>
            <person name="Goeker M."/>
        </authorList>
    </citation>
    <scope>NUCLEOTIDE SEQUENCE [LARGE SCALE GENOMIC DNA]</scope>
    <source>
        <strain evidence="2 3">DSM 16974</strain>
    </source>
</reference>
<dbReference type="Pfam" id="PF26379">
    <property type="entry name" value="FimL_2nd"/>
    <property type="match status" value="1"/>
</dbReference>
<keyword evidence="3" id="KW-1185">Reference proteome</keyword>
<proteinExistence type="predicted"/>
<dbReference type="InterPro" id="IPR058661">
    <property type="entry name" value="FimL_2nd"/>
</dbReference>
<sequence>MSSTENVNLNSLKLVQDQLVATIEQAAVRLEEFAADRNNGELLQNCIDGIKQISGTLNLLQLRGVDLLAQELVEQITDIPLGEEQNTNRKLDVLTSAFFILPRYLEYCLQTSRSMAVLLIPHINELRQLRKAPPLPESYFYTLEPEPIYSGKGQSSTVLGEDLPPLVRRLRHMYQVGLVNLLQNKQQRASLGMMGRAMERLESISHGRPRAGLWWVAAAMFEALRAANMDIGVGRKRLFSALDRHIKQLQSAGPEGLEQPPEPSLLKEMLYLIALSRASGARTDAVVKAYGLEPLPYTDAELVRELEFLKGPSAATIDSMGAVLKDELRSTKNILERAAQGGTELLRESPELLETLKKVADILSVVGLVSPSNSLKEEIQKIQRWQKSDETIDPDELLAVADTLLYIESSVSGLGKMNLSDERLAKLNATSRDQIIANSQLAEAEELVLEEAESGLAMIKRALTSYAESNYDVGHIKNVATTLTTIRGGMILLNRPRSAAVLHSCSRFIEESLLKSEQPAAVRHMLENFADAIISLEYYIDSLRQDRNTDDSVLQVAEESLAALGYPVN</sequence>
<dbReference type="Proteomes" id="UP000273643">
    <property type="component" value="Unassembled WGS sequence"/>
</dbReference>
<organism evidence="2 3">
    <name type="scientific">Marinimicrobium koreense</name>
    <dbReference type="NCBI Taxonomy" id="306545"/>
    <lineage>
        <taxon>Bacteria</taxon>
        <taxon>Pseudomonadati</taxon>
        <taxon>Pseudomonadota</taxon>
        <taxon>Gammaproteobacteria</taxon>
        <taxon>Cellvibrionales</taxon>
        <taxon>Cellvibrionaceae</taxon>
        <taxon>Marinimicrobium</taxon>
    </lineage>
</organism>
<name>A0A3N1NMY7_9GAMM</name>
<evidence type="ECO:0000313" key="2">
    <source>
        <dbReference type="EMBL" id="ROQ20202.1"/>
    </source>
</evidence>
<dbReference type="SUPFAM" id="SSF47226">
    <property type="entry name" value="Histidine-containing phosphotransfer domain, HPT domain"/>
    <property type="match status" value="2"/>
</dbReference>
<accession>A0A3N1NMY7</accession>
<feature type="domain" description="Scaffold protein FimL second" evidence="1">
    <location>
        <begin position="161"/>
        <end position="301"/>
    </location>
</feature>
<evidence type="ECO:0000313" key="3">
    <source>
        <dbReference type="Proteomes" id="UP000273643"/>
    </source>
</evidence>
<comment type="caution">
    <text evidence="2">The sequence shown here is derived from an EMBL/GenBank/DDBJ whole genome shotgun (WGS) entry which is preliminary data.</text>
</comment>
<protein>
    <recommendedName>
        <fullName evidence="1">Scaffold protein FimL second domain-containing protein</fullName>
    </recommendedName>
</protein>
<dbReference type="AlphaFoldDB" id="A0A3N1NMY7"/>
<dbReference type="GO" id="GO:0000160">
    <property type="term" value="P:phosphorelay signal transduction system"/>
    <property type="evidence" value="ECO:0007669"/>
    <property type="project" value="InterPro"/>
</dbReference>
<dbReference type="RefSeq" id="WP_123637403.1">
    <property type="nucleotide sequence ID" value="NZ_RJUK01000001.1"/>
</dbReference>
<dbReference type="EMBL" id="RJUK01000001">
    <property type="protein sequence ID" value="ROQ20202.1"/>
    <property type="molecule type" value="Genomic_DNA"/>
</dbReference>
<dbReference type="InterPro" id="IPR036641">
    <property type="entry name" value="HPT_dom_sf"/>
</dbReference>
<dbReference type="OrthoDB" id="9803176at2"/>